<dbReference type="SMART" id="SM00530">
    <property type="entry name" value="HTH_XRE"/>
    <property type="match status" value="1"/>
</dbReference>
<comment type="caution">
    <text evidence="3">The sequence shown here is derived from an EMBL/GenBank/DDBJ whole genome shotgun (WGS) entry which is preliminary data.</text>
</comment>
<sequence>MIPAKEAVSMDYTQRLRDLRADHDMSQAAIAAAIGIDQKQYSRYETGINELPLRYLVKLCQVYQVSADYLLGLPRGLSWPR</sequence>
<dbReference type="CDD" id="cd00093">
    <property type="entry name" value="HTH_XRE"/>
    <property type="match status" value="1"/>
</dbReference>
<evidence type="ECO:0000259" key="2">
    <source>
        <dbReference type="PROSITE" id="PS50943"/>
    </source>
</evidence>
<feature type="domain" description="HTH cro/C1-type" evidence="2">
    <location>
        <begin position="16"/>
        <end position="70"/>
    </location>
</feature>
<dbReference type="PROSITE" id="PS50943">
    <property type="entry name" value="HTH_CROC1"/>
    <property type="match status" value="1"/>
</dbReference>
<dbReference type="Gene3D" id="1.10.260.40">
    <property type="entry name" value="lambda repressor-like DNA-binding domains"/>
    <property type="match status" value="1"/>
</dbReference>
<dbReference type="InterPro" id="IPR010982">
    <property type="entry name" value="Lambda_DNA-bd_dom_sf"/>
</dbReference>
<organism evidence="3 4">
    <name type="scientific">Flavonifractor plautii ATCC 29863</name>
    <dbReference type="NCBI Taxonomy" id="411475"/>
    <lineage>
        <taxon>Bacteria</taxon>
        <taxon>Bacillati</taxon>
        <taxon>Bacillota</taxon>
        <taxon>Clostridia</taxon>
        <taxon>Eubacteriales</taxon>
        <taxon>Oscillospiraceae</taxon>
        <taxon>Flavonifractor</taxon>
    </lineage>
</organism>
<evidence type="ECO:0000313" key="4">
    <source>
        <dbReference type="Proteomes" id="UP000004459"/>
    </source>
</evidence>
<keyword evidence="1 3" id="KW-0238">DNA-binding</keyword>
<dbReference type="GeneID" id="63973421"/>
<accession>G9YMN9</accession>
<dbReference type="SUPFAM" id="SSF47413">
    <property type="entry name" value="lambda repressor-like DNA-binding domains"/>
    <property type="match status" value="1"/>
</dbReference>
<name>G9YMN9_FLAPL</name>
<dbReference type="AlphaFoldDB" id="G9YMN9"/>
<dbReference type="EMBL" id="AGCK01000053">
    <property type="protein sequence ID" value="EHM53902.1"/>
    <property type="molecule type" value="Genomic_DNA"/>
</dbReference>
<evidence type="ECO:0000313" key="3">
    <source>
        <dbReference type="EMBL" id="EHM53902.1"/>
    </source>
</evidence>
<reference evidence="3 4" key="1">
    <citation type="submission" date="2011-08" db="EMBL/GenBank/DDBJ databases">
        <authorList>
            <person name="Weinstock G."/>
            <person name="Sodergren E."/>
            <person name="Clifton S."/>
            <person name="Fulton L."/>
            <person name="Fulton B."/>
            <person name="Courtney L."/>
            <person name="Fronick C."/>
            <person name="Harrison M."/>
            <person name="Strong C."/>
            <person name="Farmer C."/>
            <person name="Delahaunty K."/>
            <person name="Markovic C."/>
            <person name="Hall O."/>
            <person name="Minx P."/>
            <person name="Tomlinson C."/>
            <person name="Mitreva M."/>
            <person name="Hou S."/>
            <person name="Chen J."/>
            <person name="Wollam A."/>
            <person name="Pepin K.H."/>
            <person name="Johnson M."/>
            <person name="Bhonagiri V."/>
            <person name="Zhang X."/>
            <person name="Suruliraj S."/>
            <person name="Warren W."/>
            <person name="Chinwalla A."/>
            <person name="Mardis E.R."/>
            <person name="Wilson R.K."/>
        </authorList>
    </citation>
    <scope>NUCLEOTIDE SEQUENCE [LARGE SCALE GENOMIC DNA]</scope>
    <source>
        <strain evidence="3 4">ATCC 29863</strain>
    </source>
</reference>
<protein>
    <submittedName>
        <fullName evidence="3">DNA-binding helix-turn-helix protein</fullName>
    </submittedName>
</protein>
<dbReference type="PATRIC" id="fig|411475.3.peg.662"/>
<dbReference type="Proteomes" id="UP000004459">
    <property type="component" value="Unassembled WGS sequence"/>
</dbReference>
<dbReference type="GO" id="GO:0003677">
    <property type="term" value="F:DNA binding"/>
    <property type="evidence" value="ECO:0007669"/>
    <property type="project" value="UniProtKB-KW"/>
</dbReference>
<dbReference type="InterPro" id="IPR001387">
    <property type="entry name" value="Cro/C1-type_HTH"/>
</dbReference>
<dbReference type="Pfam" id="PF01381">
    <property type="entry name" value="HTH_3"/>
    <property type="match status" value="1"/>
</dbReference>
<dbReference type="PANTHER" id="PTHR46558">
    <property type="entry name" value="TRACRIPTIONAL REGULATORY PROTEIN-RELATED-RELATED"/>
    <property type="match status" value="1"/>
</dbReference>
<evidence type="ECO:0000256" key="1">
    <source>
        <dbReference type="ARBA" id="ARBA00023125"/>
    </source>
</evidence>
<dbReference type="RefSeq" id="WP_007488970.1">
    <property type="nucleotide sequence ID" value="NZ_JH417666.1"/>
</dbReference>
<dbReference type="PANTHER" id="PTHR46558:SF11">
    <property type="entry name" value="HTH-TYPE TRANSCRIPTIONAL REGULATOR XRE"/>
    <property type="match status" value="1"/>
</dbReference>
<proteinExistence type="predicted"/>
<dbReference type="HOGENOM" id="CLU_066192_62_4_9"/>
<gene>
    <name evidence="3" type="ORF">HMPREF0372_00761</name>
</gene>